<dbReference type="Pfam" id="PF06169">
    <property type="entry name" value="DUF982"/>
    <property type="match status" value="1"/>
</dbReference>
<dbReference type="RefSeq" id="WP_109462421.1">
    <property type="nucleotide sequence ID" value="NZ_QFBC01000036.1"/>
</dbReference>
<dbReference type="Gene3D" id="6.10.250.730">
    <property type="match status" value="1"/>
</dbReference>
<evidence type="ECO:0000313" key="1">
    <source>
        <dbReference type="EMBL" id="PWE52121.1"/>
    </source>
</evidence>
<organism evidence="1 2">
    <name type="scientific">Metarhizobium album</name>
    <dbReference type="NCBI Taxonomy" id="2182425"/>
    <lineage>
        <taxon>Bacteria</taxon>
        <taxon>Pseudomonadati</taxon>
        <taxon>Pseudomonadota</taxon>
        <taxon>Alphaproteobacteria</taxon>
        <taxon>Hyphomicrobiales</taxon>
        <taxon>Rhizobiaceae</taxon>
        <taxon>Metarhizobium</taxon>
    </lineage>
</organism>
<dbReference type="OrthoDB" id="8396838at2"/>
<evidence type="ECO:0000313" key="2">
    <source>
        <dbReference type="Proteomes" id="UP000245252"/>
    </source>
</evidence>
<sequence length="81" mass="8770">MSTELWHSKIEVTTDCGNHFKNIGNSRDALAFLIKNWPNRGGRSYAAAKKACIEALHGRVKSSVAAEAFKLAAAEAGIIRV</sequence>
<protein>
    <submittedName>
        <fullName evidence="1">DUF982 domain-containing protein</fullName>
    </submittedName>
</protein>
<dbReference type="AlphaFoldDB" id="A0A2U2DFV6"/>
<proteinExistence type="predicted"/>
<comment type="caution">
    <text evidence="1">The sequence shown here is derived from an EMBL/GenBank/DDBJ whole genome shotgun (WGS) entry which is preliminary data.</text>
</comment>
<gene>
    <name evidence="1" type="ORF">DEM27_32780</name>
</gene>
<reference evidence="1 2" key="1">
    <citation type="submission" date="2018-05" db="EMBL/GenBank/DDBJ databases">
        <title>The draft genome of strain NS-104.</title>
        <authorList>
            <person name="Hang P."/>
            <person name="Jiang J."/>
        </authorList>
    </citation>
    <scope>NUCLEOTIDE SEQUENCE [LARGE SCALE GENOMIC DNA]</scope>
    <source>
        <strain evidence="1 2">NS-104</strain>
    </source>
</reference>
<dbReference type="EMBL" id="QFBC01000036">
    <property type="protein sequence ID" value="PWE52121.1"/>
    <property type="molecule type" value="Genomic_DNA"/>
</dbReference>
<dbReference type="InterPro" id="IPR010385">
    <property type="entry name" value="DUF982"/>
</dbReference>
<name>A0A2U2DFV6_9HYPH</name>
<accession>A0A2U2DFV6</accession>
<keyword evidence="2" id="KW-1185">Reference proteome</keyword>
<dbReference type="Proteomes" id="UP000245252">
    <property type="component" value="Unassembled WGS sequence"/>
</dbReference>